<evidence type="ECO:0000256" key="2">
    <source>
        <dbReference type="SAM" id="Phobius"/>
    </source>
</evidence>
<sequence>MHRRWWVDALVFAGMLLLLYLSFLLGKTDSMAIPGASEVLTEPHVPALSGAMLCVLGAFLGGGALVLMLAVRGERAARVGDAARRERGRFLQAVLDAIPAPVFYKDVSGRYLGCNNAFGEFLGRSKTEIIGRTVYEVAPADLATAYEQRDRALLDARGRQVYETQVETQAGRRDVIFYKATIAGPDGEVHGLVGTVLDITERKEAEERVRESERRMSALIEALPDAIFFKDGAGRWLVTNQRAQALFNLRGEKWFGMTDRELGLLRPEYAPALQQCLDNDEVAWNSEELPCHSIEVVNDPAGERHYFDVTRIPIRRGDGSRDGLVIVGRDVTARRIAEERLRQAATVFDNTIEGISITDESGIILSVNPAFSLITGYDEIDVVGRHTRILQSGRHDREYYRAMWKTLKERGQWQGEIWNRRKTGEVYPQWLTIGVVKDDEGRVSNYVAVFSDISQIKDAETQLERLAHYDPLTGLPNRALLGDRLEHALDRARRTGSSVAVLLLDLDGFKNVNDSLGHPAGDRLLQVVSERLRAALREEDSVCRFGGDEFAIVLEDISLGEAVSETAEQLIAEMALPVDLDGHLTRVSASIGIAIFPRDGADATSLIKAADTAMYRSKQLGRDTFSFHHDEMALAARRRLEMEHGLRQALEQGSFELWYQPQLDLCSGRVIGVEALLRWRDPARGLVPPLEFIPLAEETGLIVPIGAWVLRQACREARSWLDAGLNPGRVAVNVAAPQIERGGFEQVVARVLEETGLPAAALEVEITESSLLHNADNAKRVIAALRELGVGLAIDDFGTGYSSLAYLKHLAVHRLKIDREFVRDLPGDGSNLAITRAVIALSRSLGFAVVAEGVEVQAQADLLRREGCDSAQGFLYAKPMPGADFANWLAARPD</sequence>
<dbReference type="InterPro" id="IPR000014">
    <property type="entry name" value="PAS"/>
</dbReference>
<dbReference type="PANTHER" id="PTHR44757">
    <property type="entry name" value="DIGUANYLATE CYCLASE DGCP"/>
    <property type="match status" value="1"/>
</dbReference>
<dbReference type="EMBL" id="SNVV01000002">
    <property type="protein sequence ID" value="TDN56254.1"/>
    <property type="molecule type" value="Genomic_DNA"/>
</dbReference>
<gene>
    <name evidence="7" type="ORF">C7389_102190</name>
</gene>
<dbReference type="SUPFAM" id="SSF55073">
    <property type="entry name" value="Nucleotide cyclase"/>
    <property type="match status" value="1"/>
</dbReference>
<dbReference type="FunFam" id="3.20.20.450:FF:000001">
    <property type="entry name" value="Cyclic di-GMP phosphodiesterase yahA"/>
    <property type="match status" value="1"/>
</dbReference>
<dbReference type="RefSeq" id="WP_162851654.1">
    <property type="nucleotide sequence ID" value="NZ_SNVV01000002.1"/>
</dbReference>
<dbReference type="GO" id="GO:0071111">
    <property type="term" value="F:cyclic-guanylate-specific phosphodiesterase activity"/>
    <property type="evidence" value="ECO:0007669"/>
    <property type="project" value="UniProtKB-EC"/>
</dbReference>
<evidence type="ECO:0000313" key="7">
    <source>
        <dbReference type="EMBL" id="TDN56254.1"/>
    </source>
</evidence>
<dbReference type="InterPro" id="IPR013656">
    <property type="entry name" value="PAS_4"/>
</dbReference>
<dbReference type="CDD" id="cd01949">
    <property type="entry name" value="GGDEF"/>
    <property type="match status" value="1"/>
</dbReference>
<dbReference type="NCBIfam" id="TIGR00229">
    <property type="entry name" value="sensory_box"/>
    <property type="match status" value="3"/>
</dbReference>
<dbReference type="NCBIfam" id="TIGR00254">
    <property type="entry name" value="GGDEF"/>
    <property type="match status" value="1"/>
</dbReference>
<feature type="domain" description="PAS" evidence="3">
    <location>
        <begin position="212"/>
        <end position="279"/>
    </location>
</feature>
<dbReference type="InterPro" id="IPR000160">
    <property type="entry name" value="GGDEF_dom"/>
</dbReference>
<dbReference type="PROSITE" id="PS50112">
    <property type="entry name" value="PAS"/>
    <property type="match status" value="3"/>
</dbReference>
<dbReference type="AlphaFoldDB" id="A0A4R6EER8"/>
<dbReference type="Gene3D" id="3.30.70.270">
    <property type="match status" value="1"/>
</dbReference>
<feature type="domain" description="EAL" evidence="5">
    <location>
        <begin position="639"/>
        <end position="893"/>
    </location>
</feature>
<dbReference type="Pfam" id="PF08448">
    <property type="entry name" value="PAS_4"/>
    <property type="match status" value="2"/>
</dbReference>
<dbReference type="SMART" id="SM00086">
    <property type="entry name" value="PAC"/>
    <property type="match status" value="3"/>
</dbReference>
<evidence type="ECO:0000259" key="4">
    <source>
        <dbReference type="PROSITE" id="PS50113"/>
    </source>
</evidence>
<dbReference type="InterPro" id="IPR001610">
    <property type="entry name" value="PAC"/>
</dbReference>
<feature type="domain" description="PAS" evidence="3">
    <location>
        <begin position="87"/>
        <end position="156"/>
    </location>
</feature>
<evidence type="ECO:0000259" key="6">
    <source>
        <dbReference type="PROSITE" id="PS50887"/>
    </source>
</evidence>
<dbReference type="InterPro" id="IPR035919">
    <property type="entry name" value="EAL_sf"/>
</dbReference>
<dbReference type="InterPro" id="IPR029787">
    <property type="entry name" value="Nucleotide_cyclase"/>
</dbReference>
<reference evidence="7 8" key="1">
    <citation type="submission" date="2019-03" db="EMBL/GenBank/DDBJ databases">
        <title>Genomic Encyclopedia of Type Strains, Phase IV (KMG-IV): sequencing the most valuable type-strain genomes for metagenomic binning, comparative biology and taxonomic classification.</title>
        <authorList>
            <person name="Goeker M."/>
        </authorList>
    </citation>
    <scope>NUCLEOTIDE SEQUENCE [LARGE SCALE GENOMIC DNA]</scope>
    <source>
        <strain evidence="7 8">DSM 12121</strain>
    </source>
</reference>
<evidence type="ECO:0000256" key="1">
    <source>
        <dbReference type="ARBA" id="ARBA00051114"/>
    </source>
</evidence>
<evidence type="ECO:0000259" key="3">
    <source>
        <dbReference type="PROSITE" id="PS50112"/>
    </source>
</evidence>
<dbReference type="Gene3D" id="3.20.20.450">
    <property type="entry name" value="EAL domain"/>
    <property type="match status" value="1"/>
</dbReference>
<dbReference type="PROSITE" id="PS50887">
    <property type="entry name" value="GGDEF"/>
    <property type="match status" value="1"/>
</dbReference>
<dbReference type="SMART" id="SM00267">
    <property type="entry name" value="GGDEF"/>
    <property type="match status" value="1"/>
</dbReference>
<dbReference type="InterPro" id="IPR035965">
    <property type="entry name" value="PAS-like_dom_sf"/>
</dbReference>
<keyword evidence="8" id="KW-1185">Reference proteome</keyword>
<accession>A0A4R6EER8</accession>
<feature type="domain" description="PAC" evidence="4">
    <location>
        <begin position="413"/>
        <end position="465"/>
    </location>
</feature>
<dbReference type="InterPro" id="IPR012226">
    <property type="entry name" value="Diguanyl_cyclase/Pdiesterase"/>
</dbReference>
<dbReference type="SUPFAM" id="SSF141868">
    <property type="entry name" value="EAL domain-like"/>
    <property type="match status" value="1"/>
</dbReference>
<keyword evidence="2" id="KW-0472">Membrane</keyword>
<keyword evidence="2" id="KW-0812">Transmembrane</keyword>
<dbReference type="PROSITE" id="PS50113">
    <property type="entry name" value="PAC"/>
    <property type="match status" value="3"/>
</dbReference>
<protein>
    <submittedName>
        <fullName evidence="7">PAS domain S-box-containing protein/diguanylate cyclase (GGDEF)-like protein</fullName>
    </submittedName>
</protein>
<feature type="domain" description="PAS" evidence="3">
    <location>
        <begin position="337"/>
        <end position="385"/>
    </location>
</feature>
<dbReference type="GO" id="GO:0071732">
    <property type="term" value="P:cellular response to nitric oxide"/>
    <property type="evidence" value="ECO:0007669"/>
    <property type="project" value="UniProtKB-ARBA"/>
</dbReference>
<feature type="transmembrane region" description="Helical" evidence="2">
    <location>
        <begin position="50"/>
        <end position="71"/>
    </location>
</feature>
<evidence type="ECO:0000259" key="5">
    <source>
        <dbReference type="PROSITE" id="PS50883"/>
    </source>
</evidence>
<feature type="domain" description="GGDEF" evidence="6">
    <location>
        <begin position="497"/>
        <end position="630"/>
    </location>
</feature>
<dbReference type="InterPro" id="IPR043128">
    <property type="entry name" value="Rev_trsase/Diguanyl_cyclase"/>
</dbReference>
<dbReference type="CDD" id="cd00130">
    <property type="entry name" value="PAS"/>
    <property type="match status" value="3"/>
</dbReference>
<keyword evidence="2" id="KW-1133">Transmembrane helix</keyword>
<dbReference type="Gene3D" id="3.30.450.20">
    <property type="entry name" value="PAS domain"/>
    <property type="match status" value="3"/>
</dbReference>
<feature type="domain" description="PAC" evidence="4">
    <location>
        <begin position="160"/>
        <end position="211"/>
    </location>
</feature>
<comment type="caution">
    <text evidence="7">The sequence shown here is derived from an EMBL/GenBank/DDBJ whole genome shotgun (WGS) entry which is preliminary data.</text>
</comment>
<dbReference type="SMART" id="SM00091">
    <property type="entry name" value="PAS"/>
    <property type="match status" value="3"/>
</dbReference>
<dbReference type="PIRSF" id="PIRSF005925">
    <property type="entry name" value="Dos"/>
    <property type="match status" value="1"/>
</dbReference>
<dbReference type="Proteomes" id="UP000295129">
    <property type="component" value="Unassembled WGS sequence"/>
</dbReference>
<dbReference type="InterPro" id="IPR001633">
    <property type="entry name" value="EAL_dom"/>
</dbReference>
<dbReference type="InterPro" id="IPR000700">
    <property type="entry name" value="PAS-assoc_C"/>
</dbReference>
<name>A0A4R6EER8_9RHOO</name>
<dbReference type="Pfam" id="PF13426">
    <property type="entry name" value="PAS_9"/>
    <property type="match status" value="1"/>
</dbReference>
<dbReference type="Pfam" id="PF00563">
    <property type="entry name" value="EAL"/>
    <property type="match status" value="1"/>
</dbReference>
<dbReference type="PANTHER" id="PTHR44757:SF2">
    <property type="entry name" value="BIOFILM ARCHITECTURE MAINTENANCE PROTEIN MBAA"/>
    <property type="match status" value="1"/>
</dbReference>
<dbReference type="InterPro" id="IPR052155">
    <property type="entry name" value="Biofilm_reg_signaling"/>
</dbReference>
<dbReference type="SMART" id="SM00052">
    <property type="entry name" value="EAL"/>
    <property type="match status" value="1"/>
</dbReference>
<dbReference type="PROSITE" id="PS50883">
    <property type="entry name" value="EAL"/>
    <property type="match status" value="1"/>
</dbReference>
<proteinExistence type="predicted"/>
<organism evidence="7 8">
    <name type="scientific">Azoarcus indigens</name>
    <dbReference type="NCBI Taxonomy" id="29545"/>
    <lineage>
        <taxon>Bacteria</taxon>
        <taxon>Pseudomonadati</taxon>
        <taxon>Pseudomonadota</taxon>
        <taxon>Betaproteobacteria</taxon>
        <taxon>Rhodocyclales</taxon>
        <taxon>Zoogloeaceae</taxon>
        <taxon>Azoarcus</taxon>
    </lineage>
</organism>
<dbReference type="SUPFAM" id="SSF55785">
    <property type="entry name" value="PYP-like sensor domain (PAS domain)"/>
    <property type="match status" value="3"/>
</dbReference>
<dbReference type="CDD" id="cd01948">
    <property type="entry name" value="EAL"/>
    <property type="match status" value="1"/>
</dbReference>
<dbReference type="Pfam" id="PF00990">
    <property type="entry name" value="GGDEF"/>
    <property type="match status" value="1"/>
</dbReference>
<comment type="catalytic activity">
    <reaction evidence="1">
        <text>3',3'-c-di-GMP + H2O = 5'-phosphoguanylyl(3'-&gt;5')guanosine + H(+)</text>
        <dbReference type="Rhea" id="RHEA:24902"/>
        <dbReference type="ChEBI" id="CHEBI:15377"/>
        <dbReference type="ChEBI" id="CHEBI:15378"/>
        <dbReference type="ChEBI" id="CHEBI:58754"/>
        <dbReference type="ChEBI" id="CHEBI:58805"/>
        <dbReference type="EC" id="3.1.4.52"/>
    </reaction>
    <physiologicalReaction direction="left-to-right" evidence="1">
        <dbReference type="Rhea" id="RHEA:24903"/>
    </physiologicalReaction>
</comment>
<dbReference type="FunFam" id="3.30.70.270:FF:000001">
    <property type="entry name" value="Diguanylate cyclase domain protein"/>
    <property type="match status" value="1"/>
</dbReference>
<feature type="domain" description="PAC" evidence="4">
    <location>
        <begin position="290"/>
        <end position="343"/>
    </location>
</feature>
<evidence type="ECO:0000313" key="8">
    <source>
        <dbReference type="Proteomes" id="UP000295129"/>
    </source>
</evidence>